<protein>
    <submittedName>
        <fullName evidence="1">Helix-turn-helix domain protein</fullName>
    </submittedName>
</protein>
<evidence type="ECO:0000313" key="1">
    <source>
        <dbReference type="EMBL" id="DAF55931.1"/>
    </source>
</evidence>
<sequence length="160" mass="19161">MIYKNLSIEELREYPYPNLMAELINSGYSICTLAEHMGLGEHRREDDPEVWAKMKGDCEISCSEALGLAGLFGVKAEYLFNYDLKVFCDEPMAYWRWHDENKRKEREHQEYQAREEIIRKLREKPYLLDFIKQVCTWNKEEVQWVTKVLNEQKEAAECRK</sequence>
<name>A0A8S5SYS6_9CAUD</name>
<proteinExistence type="predicted"/>
<reference evidence="1" key="1">
    <citation type="journal article" date="2021" name="Proc. Natl. Acad. Sci. U.S.A.">
        <title>A Catalog of Tens of Thousands of Viruses from Human Metagenomes Reveals Hidden Associations with Chronic Diseases.</title>
        <authorList>
            <person name="Tisza M.J."/>
            <person name="Buck C.B."/>
        </authorList>
    </citation>
    <scope>NUCLEOTIDE SEQUENCE</scope>
    <source>
        <strain evidence="1">CtzlI32</strain>
    </source>
</reference>
<accession>A0A8S5SYS6</accession>
<organism evidence="1">
    <name type="scientific">Siphoviridae sp. ctzlI32</name>
    <dbReference type="NCBI Taxonomy" id="2827981"/>
    <lineage>
        <taxon>Viruses</taxon>
        <taxon>Duplodnaviria</taxon>
        <taxon>Heunggongvirae</taxon>
        <taxon>Uroviricota</taxon>
        <taxon>Caudoviricetes</taxon>
    </lineage>
</organism>
<dbReference type="EMBL" id="BK032703">
    <property type="protein sequence ID" value="DAF55931.1"/>
    <property type="molecule type" value="Genomic_DNA"/>
</dbReference>